<dbReference type="NCBIfam" id="TIGR03544">
    <property type="entry name" value="DivI1A_domain"/>
    <property type="match status" value="1"/>
</dbReference>
<comment type="subcellular location">
    <subcellularLocation>
        <location evidence="1">Cytoplasm</location>
    </subcellularLocation>
</comment>
<dbReference type="InterPro" id="IPR019933">
    <property type="entry name" value="DivIVA_domain"/>
</dbReference>
<keyword evidence="5 7" id="KW-0175">Coiled coil</keyword>
<evidence type="ECO:0000256" key="7">
    <source>
        <dbReference type="SAM" id="Coils"/>
    </source>
</evidence>
<evidence type="ECO:0000256" key="3">
    <source>
        <dbReference type="ARBA" id="ARBA00022490"/>
    </source>
</evidence>
<dbReference type="EMBL" id="OW150024">
    <property type="protein sequence ID" value="CAH2029913.1"/>
    <property type="molecule type" value="Genomic_DNA"/>
</dbReference>
<feature type="coiled-coil region" evidence="7">
    <location>
        <begin position="30"/>
        <end position="132"/>
    </location>
</feature>
<sequence length="151" mass="17265">MKITPLDIQQQQFKGKMLGGLDPEDVDAFLQAVAQEMEGLVRENGDLKEQATRQSRELEDLVSKEKDLRETMLAAQRITEEMKANAQKEAELLVAEARLEARRLVDEAERQVAELQARVQDVRRQRLQFETDLKALLDTYARMLGSSHGQQ</sequence>
<accession>A0ABM9D6B0</accession>
<evidence type="ECO:0000256" key="5">
    <source>
        <dbReference type="ARBA" id="ARBA00023054"/>
    </source>
</evidence>
<keyword evidence="6" id="KW-0131">Cell cycle</keyword>
<protein>
    <submittedName>
        <fullName evidence="8">Cell division initiation protein DivIVA</fullName>
    </submittedName>
</protein>
<dbReference type="PANTHER" id="PTHR35794">
    <property type="entry name" value="CELL DIVISION PROTEIN DIVIVA"/>
    <property type="match status" value="1"/>
</dbReference>
<dbReference type="PANTHER" id="PTHR35794:SF2">
    <property type="entry name" value="CELL DIVISION PROTEIN DIVIVA"/>
    <property type="match status" value="1"/>
</dbReference>
<evidence type="ECO:0000313" key="9">
    <source>
        <dbReference type="Proteomes" id="UP001295463"/>
    </source>
</evidence>
<reference evidence="8 9" key="1">
    <citation type="submission" date="2022-03" db="EMBL/GenBank/DDBJ databases">
        <authorList>
            <person name="Koch H."/>
        </authorList>
    </citation>
    <scope>NUCLEOTIDE SEQUENCE [LARGE SCALE GENOMIC DNA]</scope>
    <source>
        <strain evidence="8 9">G1</strain>
    </source>
</reference>
<name>A0ABM9D6B0_9BACT</name>
<evidence type="ECO:0000256" key="2">
    <source>
        <dbReference type="ARBA" id="ARBA00009008"/>
    </source>
</evidence>
<evidence type="ECO:0000313" key="8">
    <source>
        <dbReference type="EMBL" id="CAH2029913.1"/>
    </source>
</evidence>
<keyword evidence="3" id="KW-0963">Cytoplasm</keyword>
<gene>
    <name evidence="8" type="ORF">GEAMG1_0091</name>
</gene>
<dbReference type="Proteomes" id="UP001295463">
    <property type="component" value="Chromosome"/>
</dbReference>
<dbReference type="GO" id="GO:0051301">
    <property type="term" value="P:cell division"/>
    <property type="evidence" value="ECO:0007669"/>
    <property type="project" value="UniProtKB-KW"/>
</dbReference>
<evidence type="ECO:0000256" key="1">
    <source>
        <dbReference type="ARBA" id="ARBA00004496"/>
    </source>
</evidence>
<dbReference type="Pfam" id="PF05103">
    <property type="entry name" value="DivIVA"/>
    <property type="match status" value="1"/>
</dbReference>
<dbReference type="Gene3D" id="6.10.250.660">
    <property type="match status" value="1"/>
</dbReference>
<proteinExistence type="inferred from homology"/>
<keyword evidence="4 8" id="KW-0132">Cell division</keyword>
<evidence type="ECO:0000256" key="6">
    <source>
        <dbReference type="ARBA" id="ARBA00023306"/>
    </source>
</evidence>
<evidence type="ECO:0000256" key="4">
    <source>
        <dbReference type="ARBA" id="ARBA00022618"/>
    </source>
</evidence>
<organism evidence="8 9">
    <name type="scientific">Trichlorobacter ammonificans</name>
    <dbReference type="NCBI Taxonomy" id="2916410"/>
    <lineage>
        <taxon>Bacteria</taxon>
        <taxon>Pseudomonadati</taxon>
        <taxon>Thermodesulfobacteriota</taxon>
        <taxon>Desulfuromonadia</taxon>
        <taxon>Geobacterales</taxon>
        <taxon>Geobacteraceae</taxon>
        <taxon>Trichlorobacter</taxon>
    </lineage>
</organism>
<keyword evidence="9" id="KW-1185">Reference proteome</keyword>
<comment type="similarity">
    <text evidence="2">Belongs to the DivIVA family.</text>
</comment>
<dbReference type="RefSeq" id="WP_305730890.1">
    <property type="nucleotide sequence ID" value="NZ_OW150024.1"/>
</dbReference>
<dbReference type="InterPro" id="IPR007793">
    <property type="entry name" value="DivIVA_fam"/>
</dbReference>